<dbReference type="GO" id="GO:0003677">
    <property type="term" value="F:DNA binding"/>
    <property type="evidence" value="ECO:0007669"/>
    <property type="project" value="InterPro"/>
</dbReference>
<dbReference type="InterPro" id="IPR013762">
    <property type="entry name" value="Integrase-like_cat_sf"/>
</dbReference>
<dbReference type="InterPro" id="IPR011010">
    <property type="entry name" value="DNA_brk_join_enz"/>
</dbReference>
<dbReference type="OMA" id="HANILAP"/>
<dbReference type="SUPFAM" id="SSF56349">
    <property type="entry name" value="DNA breaking-rejoining enzymes"/>
    <property type="match status" value="1"/>
</dbReference>
<dbReference type="GO" id="GO:0015074">
    <property type="term" value="P:DNA integration"/>
    <property type="evidence" value="ECO:0007669"/>
    <property type="project" value="InterPro"/>
</dbReference>
<protein>
    <recommendedName>
        <fullName evidence="5">Tyr recombinase domain-containing protein</fullName>
    </recommendedName>
</protein>
<dbReference type="GO" id="GO:0006310">
    <property type="term" value="P:DNA recombination"/>
    <property type="evidence" value="ECO:0007669"/>
    <property type="project" value="UniProtKB-KW"/>
</dbReference>
<evidence type="ECO:0000313" key="4">
    <source>
        <dbReference type="Proteomes" id="UP000008063"/>
    </source>
</evidence>
<accession>F8Q4C8</accession>
<organism evidence="4">
    <name type="scientific">Serpula lacrymans var. lacrymans (strain S7.3)</name>
    <name type="common">Dry rot fungus</name>
    <dbReference type="NCBI Taxonomy" id="936435"/>
    <lineage>
        <taxon>Eukaryota</taxon>
        <taxon>Fungi</taxon>
        <taxon>Dikarya</taxon>
        <taxon>Basidiomycota</taxon>
        <taxon>Agaricomycotina</taxon>
        <taxon>Agaricomycetes</taxon>
        <taxon>Agaricomycetidae</taxon>
        <taxon>Boletales</taxon>
        <taxon>Coniophorineae</taxon>
        <taxon>Serpulaceae</taxon>
        <taxon>Serpula</taxon>
    </lineage>
</organism>
<dbReference type="PANTHER" id="PTHR34605">
    <property type="entry name" value="PHAGE_INTEGRASE DOMAIN-CONTAINING PROTEIN"/>
    <property type="match status" value="1"/>
</dbReference>
<keyword evidence="2" id="KW-1133">Transmembrane helix</keyword>
<dbReference type="AlphaFoldDB" id="F8Q4C8"/>
<evidence type="ECO:0000313" key="3">
    <source>
        <dbReference type="EMBL" id="EGN96983.1"/>
    </source>
</evidence>
<dbReference type="HOGENOM" id="CLU_003292_1_1_1"/>
<evidence type="ECO:0000256" key="1">
    <source>
        <dbReference type="ARBA" id="ARBA00023172"/>
    </source>
</evidence>
<dbReference type="InParanoid" id="F8Q4C8"/>
<reference evidence="4" key="1">
    <citation type="journal article" date="2011" name="Science">
        <title>The plant cell wall-decomposing machinery underlies the functional diversity of forest fungi.</title>
        <authorList>
            <person name="Eastwood D.C."/>
            <person name="Floudas D."/>
            <person name="Binder M."/>
            <person name="Majcherczyk A."/>
            <person name="Schneider P."/>
            <person name="Aerts A."/>
            <person name="Asiegbu F.O."/>
            <person name="Baker S.E."/>
            <person name="Barry K."/>
            <person name="Bendiksby M."/>
            <person name="Blumentritt M."/>
            <person name="Coutinho P.M."/>
            <person name="Cullen D."/>
            <person name="de Vries R.P."/>
            <person name="Gathman A."/>
            <person name="Goodell B."/>
            <person name="Henrissat B."/>
            <person name="Ihrmark K."/>
            <person name="Kauserud H."/>
            <person name="Kohler A."/>
            <person name="LaButti K."/>
            <person name="Lapidus A."/>
            <person name="Lavin J.L."/>
            <person name="Lee Y.-H."/>
            <person name="Lindquist E."/>
            <person name="Lilly W."/>
            <person name="Lucas S."/>
            <person name="Morin E."/>
            <person name="Murat C."/>
            <person name="Oguiza J.A."/>
            <person name="Park J."/>
            <person name="Pisabarro A.G."/>
            <person name="Riley R."/>
            <person name="Rosling A."/>
            <person name="Salamov A."/>
            <person name="Schmidt O."/>
            <person name="Schmutz J."/>
            <person name="Skrede I."/>
            <person name="Stenlid J."/>
            <person name="Wiebenga A."/>
            <person name="Xie X."/>
            <person name="Kuees U."/>
            <person name="Hibbett D.S."/>
            <person name="Hoffmeister D."/>
            <person name="Hoegberg N."/>
            <person name="Martin F."/>
            <person name="Grigoriev I.V."/>
            <person name="Watkinson S.C."/>
        </authorList>
    </citation>
    <scope>NUCLEOTIDE SEQUENCE [LARGE SCALE GENOMIC DNA]</scope>
    <source>
        <strain evidence="4">strain S7.3</strain>
    </source>
</reference>
<dbReference type="InterPro" id="IPR052925">
    <property type="entry name" value="Phage_Integrase-like_Recomb"/>
</dbReference>
<dbReference type="PANTHER" id="PTHR34605:SF3">
    <property type="entry name" value="P CELL-TYPE AGGLUTINATION PROTEIN MAP4-LIKE-RELATED"/>
    <property type="match status" value="1"/>
</dbReference>
<proteinExistence type="predicted"/>
<gene>
    <name evidence="3" type="ORF">SERLA73DRAFT_124720</name>
</gene>
<feature type="transmembrane region" description="Helical" evidence="2">
    <location>
        <begin position="21"/>
        <end position="40"/>
    </location>
</feature>
<keyword evidence="4" id="KW-1185">Reference proteome</keyword>
<keyword evidence="2" id="KW-0472">Membrane</keyword>
<dbReference type="EMBL" id="GL945483">
    <property type="protein sequence ID" value="EGN96983.1"/>
    <property type="molecule type" value="Genomic_DNA"/>
</dbReference>
<dbReference type="Gene3D" id="1.10.443.10">
    <property type="entry name" value="Intergrase catalytic core"/>
    <property type="match status" value="1"/>
</dbReference>
<keyword evidence="2" id="KW-0812">Transmembrane</keyword>
<evidence type="ECO:0008006" key="5">
    <source>
        <dbReference type="Google" id="ProtNLM"/>
    </source>
</evidence>
<dbReference type="Proteomes" id="UP000008063">
    <property type="component" value="Unassembled WGS sequence"/>
</dbReference>
<dbReference type="STRING" id="936435.F8Q4C8"/>
<dbReference type="OrthoDB" id="2678913at2759"/>
<name>F8Q4C8_SERL3</name>
<sequence>MIDKDGLKAILKGACRLAPPLAELNASIFACLTTAFYIIARLGELTVPSIKDFLQTSHIMHADVSELHIPTTKSSPITGEDIQWAEQVGLTDPKWTLENHLHINAADNRQHLSTWKHTKGLCLLLKKEFIKWLLLIFHAKNLTDLKGHSIRIGGTLEYLLQGVPFDIVKTMGRWSSKAFTLYLRDHANILAPYLQNLSSLEPFTRYTMPPVR</sequence>
<evidence type="ECO:0000256" key="2">
    <source>
        <dbReference type="SAM" id="Phobius"/>
    </source>
</evidence>
<keyword evidence="1" id="KW-0233">DNA recombination</keyword>